<proteinExistence type="predicted"/>
<organism evidence="2 3">
    <name type="scientific">Candidatus Magnetobacterium bavaricum</name>
    <dbReference type="NCBI Taxonomy" id="29290"/>
    <lineage>
        <taxon>Bacteria</taxon>
        <taxon>Pseudomonadati</taxon>
        <taxon>Nitrospirota</taxon>
        <taxon>Thermodesulfovibrionia</taxon>
        <taxon>Thermodesulfovibrionales</taxon>
        <taxon>Candidatus Magnetobacteriaceae</taxon>
        <taxon>Candidatus Magnetobacterium</taxon>
    </lineage>
</organism>
<name>A0A0F3GQL9_9BACT</name>
<evidence type="ECO:0000259" key="1">
    <source>
        <dbReference type="Pfam" id="PF18998"/>
    </source>
</evidence>
<gene>
    <name evidence="2" type="ORF">MBAV_003538</name>
</gene>
<feature type="non-terminal residue" evidence="2">
    <location>
        <position position="93"/>
    </location>
</feature>
<dbReference type="Proteomes" id="UP000033423">
    <property type="component" value="Unassembled WGS sequence"/>
</dbReference>
<evidence type="ECO:0000313" key="2">
    <source>
        <dbReference type="EMBL" id="KJU84259.1"/>
    </source>
</evidence>
<feature type="domain" description="Bacterial repeat" evidence="1">
    <location>
        <begin position="2"/>
        <end position="78"/>
    </location>
</feature>
<evidence type="ECO:0000313" key="3">
    <source>
        <dbReference type="Proteomes" id="UP000033423"/>
    </source>
</evidence>
<reference evidence="2 3" key="1">
    <citation type="submission" date="2015-02" db="EMBL/GenBank/DDBJ databases">
        <title>Single-cell genomics of uncultivated deep-branching MTB reveals a conserved set of magnetosome genes.</title>
        <authorList>
            <person name="Kolinko S."/>
            <person name="Richter M."/>
            <person name="Glockner F.O."/>
            <person name="Brachmann A."/>
            <person name="Schuler D."/>
        </authorList>
    </citation>
    <scope>NUCLEOTIDE SEQUENCE [LARGE SCALE GENOMIC DNA]</scope>
    <source>
        <strain evidence="2">TM-1</strain>
    </source>
</reference>
<protein>
    <recommendedName>
        <fullName evidence="1">Bacterial repeat domain-containing protein</fullName>
    </recommendedName>
</protein>
<dbReference type="InterPro" id="IPR044060">
    <property type="entry name" value="Bacterial_rp_domain"/>
</dbReference>
<keyword evidence="3" id="KW-1185">Reference proteome</keyword>
<dbReference type="EMBL" id="LACI01001546">
    <property type="protein sequence ID" value="KJU84259.1"/>
    <property type="molecule type" value="Genomic_DNA"/>
</dbReference>
<accession>A0A0F3GQL9</accession>
<dbReference type="AlphaFoldDB" id="A0A0F3GQL9"/>
<sequence length="93" mass="9415">MTVTKQGTGDGAITTSTGSLNWSGNTGTALYALNTQVIVTAAADNASVFSGWTGCDVNIGNQCTVNMTASKGIAAEFNGGCKKTKKDFDGDGK</sequence>
<comment type="caution">
    <text evidence="2">The sequence shown here is derived from an EMBL/GenBank/DDBJ whole genome shotgun (WGS) entry which is preliminary data.</text>
</comment>
<dbReference type="Pfam" id="PF18998">
    <property type="entry name" value="Flg_new_2"/>
    <property type="match status" value="1"/>
</dbReference>